<accession>A0A4Y2DI51</accession>
<proteinExistence type="predicted"/>
<dbReference type="Proteomes" id="UP000499080">
    <property type="component" value="Unassembled WGS sequence"/>
</dbReference>
<comment type="caution">
    <text evidence="1">The sequence shown here is derived from an EMBL/GenBank/DDBJ whole genome shotgun (WGS) entry which is preliminary data.</text>
</comment>
<protein>
    <submittedName>
        <fullName evidence="1">Uncharacterized protein</fullName>
    </submittedName>
</protein>
<keyword evidence="2" id="KW-1185">Reference proteome</keyword>
<sequence length="98" mass="11181">MHSCFCANNAVRAPLRPPYDGPFLVIDRIDKFFKMQRDGEVKVVSVDRLKRAFMLSDALPVLASANDSSETLIEVDEPIPDIKESLSKRFWKPCRRQG</sequence>
<reference evidence="1 2" key="1">
    <citation type="journal article" date="2019" name="Sci. Rep.">
        <title>Orb-weaving spider Araneus ventricosus genome elucidates the spidroin gene catalogue.</title>
        <authorList>
            <person name="Kono N."/>
            <person name="Nakamura H."/>
            <person name="Ohtoshi R."/>
            <person name="Moran D.A.P."/>
            <person name="Shinohara A."/>
            <person name="Yoshida Y."/>
            <person name="Fujiwara M."/>
            <person name="Mori M."/>
            <person name="Tomita M."/>
            <person name="Arakawa K."/>
        </authorList>
    </citation>
    <scope>NUCLEOTIDE SEQUENCE [LARGE SCALE GENOMIC DNA]</scope>
</reference>
<name>A0A4Y2DI51_ARAVE</name>
<dbReference type="OrthoDB" id="775972at2759"/>
<dbReference type="AlphaFoldDB" id="A0A4Y2DI51"/>
<organism evidence="1 2">
    <name type="scientific">Araneus ventricosus</name>
    <name type="common">Orbweaver spider</name>
    <name type="synonym">Epeira ventricosa</name>
    <dbReference type="NCBI Taxonomy" id="182803"/>
    <lineage>
        <taxon>Eukaryota</taxon>
        <taxon>Metazoa</taxon>
        <taxon>Ecdysozoa</taxon>
        <taxon>Arthropoda</taxon>
        <taxon>Chelicerata</taxon>
        <taxon>Arachnida</taxon>
        <taxon>Araneae</taxon>
        <taxon>Araneomorphae</taxon>
        <taxon>Entelegynae</taxon>
        <taxon>Araneoidea</taxon>
        <taxon>Araneidae</taxon>
        <taxon>Araneus</taxon>
    </lineage>
</organism>
<gene>
    <name evidence="1" type="ORF">AVEN_258441_1</name>
</gene>
<evidence type="ECO:0000313" key="1">
    <source>
        <dbReference type="EMBL" id="GBM15899.1"/>
    </source>
</evidence>
<evidence type="ECO:0000313" key="2">
    <source>
        <dbReference type="Proteomes" id="UP000499080"/>
    </source>
</evidence>
<dbReference type="EMBL" id="BGPR01000365">
    <property type="protein sequence ID" value="GBM15899.1"/>
    <property type="molecule type" value="Genomic_DNA"/>
</dbReference>